<evidence type="ECO:0000259" key="5">
    <source>
        <dbReference type="PROSITE" id="PS51830"/>
    </source>
</evidence>
<accession>A0A091IC63</accession>
<name>A0A091IC63_CALAN</name>
<comment type="subcellular location">
    <subcellularLocation>
        <location evidence="1">Cytoplasm</location>
        <location evidence="1">Cytosol</location>
    </subcellularLocation>
</comment>
<evidence type="ECO:0000313" key="6">
    <source>
        <dbReference type="EMBL" id="KFP05822.1"/>
    </source>
</evidence>
<dbReference type="STRING" id="9244.A0A091IC63"/>
<evidence type="ECO:0000256" key="2">
    <source>
        <dbReference type="ARBA" id="ARBA00022490"/>
    </source>
</evidence>
<reference evidence="6 7" key="1">
    <citation type="submission" date="2014-04" db="EMBL/GenBank/DDBJ databases">
        <title>Genome evolution of avian class.</title>
        <authorList>
            <person name="Zhang G."/>
            <person name="Li C."/>
        </authorList>
    </citation>
    <scope>NUCLEOTIDE SEQUENCE [LARGE SCALE GENOMIC DNA]</scope>
    <source>
        <strain evidence="6">BGI_N300</strain>
    </source>
</reference>
<feature type="non-terminal residue" evidence="6">
    <location>
        <position position="1"/>
    </location>
</feature>
<dbReference type="EMBL" id="KL218477">
    <property type="protein sequence ID" value="KFP05822.1"/>
    <property type="molecule type" value="Genomic_DNA"/>
</dbReference>
<proteinExistence type="predicted"/>
<evidence type="ECO:0000256" key="4">
    <source>
        <dbReference type="ARBA" id="ARBA00022859"/>
    </source>
</evidence>
<evidence type="ECO:0000256" key="1">
    <source>
        <dbReference type="ARBA" id="ARBA00004514"/>
    </source>
</evidence>
<dbReference type="Proteomes" id="UP000054308">
    <property type="component" value="Unassembled WGS sequence"/>
</dbReference>
<keyword evidence="3" id="KW-0399">Innate immunity</keyword>
<dbReference type="PROSITE" id="PS51830">
    <property type="entry name" value="FIIND"/>
    <property type="match status" value="1"/>
</dbReference>
<keyword evidence="2" id="KW-0963">Cytoplasm</keyword>
<evidence type="ECO:0000313" key="7">
    <source>
        <dbReference type="Proteomes" id="UP000054308"/>
    </source>
</evidence>
<dbReference type="InterPro" id="IPR025307">
    <property type="entry name" value="FIIND_dom"/>
</dbReference>
<dbReference type="AlphaFoldDB" id="A0A091IC63"/>
<dbReference type="PANTHER" id="PTHR46985">
    <property type="entry name" value="NACHT, LRR AND PYD DOMAINS-CONTAINING PROTEIN 1"/>
    <property type="match status" value="1"/>
</dbReference>
<dbReference type="GO" id="GO:0045087">
    <property type="term" value="P:innate immune response"/>
    <property type="evidence" value="ECO:0007669"/>
    <property type="project" value="UniProtKB-KW"/>
</dbReference>
<feature type="domain" description="FIIND" evidence="5">
    <location>
        <begin position="1"/>
        <end position="91"/>
    </location>
</feature>
<dbReference type="GO" id="GO:0005829">
    <property type="term" value="C:cytosol"/>
    <property type="evidence" value="ECO:0007669"/>
    <property type="project" value="UniProtKB-SubCell"/>
</dbReference>
<dbReference type="Pfam" id="PF13553">
    <property type="entry name" value="FIIND"/>
    <property type="match status" value="1"/>
</dbReference>
<protein>
    <submittedName>
        <fullName evidence="6">Caspase recruitment domain-containing protein 8</fullName>
    </submittedName>
</protein>
<organism evidence="6 7">
    <name type="scientific">Calypte anna</name>
    <name type="common">Anna's hummingbird</name>
    <name type="synonym">Archilochus anna</name>
    <dbReference type="NCBI Taxonomy" id="9244"/>
    <lineage>
        <taxon>Eukaryota</taxon>
        <taxon>Metazoa</taxon>
        <taxon>Chordata</taxon>
        <taxon>Craniata</taxon>
        <taxon>Vertebrata</taxon>
        <taxon>Euteleostomi</taxon>
        <taxon>Archelosauria</taxon>
        <taxon>Archosauria</taxon>
        <taxon>Dinosauria</taxon>
        <taxon>Saurischia</taxon>
        <taxon>Theropoda</taxon>
        <taxon>Coelurosauria</taxon>
        <taxon>Aves</taxon>
        <taxon>Neognathae</taxon>
        <taxon>Neoaves</taxon>
        <taxon>Strisores</taxon>
        <taxon>Apodiformes</taxon>
        <taxon>Trochilidae</taxon>
        <taxon>Calypte</taxon>
    </lineage>
</organism>
<keyword evidence="7" id="KW-1185">Reference proteome</keyword>
<keyword evidence="4" id="KW-0391">Immunity</keyword>
<dbReference type="PANTHER" id="PTHR46985:SF2">
    <property type="entry name" value="APOPTOSIS-ASSOCIATED SPECK-LIKE PROTEIN CONTAINING A CARD"/>
    <property type="match status" value="1"/>
</dbReference>
<gene>
    <name evidence="6" type="ORF">N300_11881</name>
</gene>
<sequence length="91" mass="9921">DQKELVTPRRFAGGQHVVQLEAEGMYQCSLTGLIFEVSGAVKITYSLLSWSKYAGLVKKPWIVGGPLFDLHCDSISSLTSIHFPHSLCLGG</sequence>
<dbReference type="InterPro" id="IPR051249">
    <property type="entry name" value="NLRP_Inflammasome"/>
</dbReference>
<feature type="non-terminal residue" evidence="6">
    <location>
        <position position="91"/>
    </location>
</feature>
<evidence type="ECO:0000256" key="3">
    <source>
        <dbReference type="ARBA" id="ARBA00022588"/>
    </source>
</evidence>